<accession>A0ABP2AMD9</accession>
<evidence type="ECO:0000256" key="1">
    <source>
        <dbReference type="SAM" id="Phobius"/>
    </source>
</evidence>
<evidence type="ECO:0000313" key="2">
    <source>
        <dbReference type="EMBL" id="CUN51561.1"/>
    </source>
</evidence>
<dbReference type="Proteomes" id="UP000095488">
    <property type="component" value="Unassembled WGS sequence"/>
</dbReference>
<dbReference type="EMBL" id="CYZR01000001">
    <property type="protein sequence ID" value="CUN51561.1"/>
    <property type="molecule type" value="Genomic_DNA"/>
</dbReference>
<name>A0ABP2AMD9_SARVE</name>
<keyword evidence="1" id="KW-0472">Membrane</keyword>
<keyword evidence="1" id="KW-1133">Transmembrane helix</keyword>
<protein>
    <submittedName>
        <fullName evidence="2">Uncharacterized protein</fullName>
    </submittedName>
</protein>
<sequence length="161" mass="19111">MTSKSRGYLLVDLSIALSIFSILSFGVFTFYRTYKRIDKDNKKKIECLNYIDYVSMELKYNLDFSILERRLDKEYILDITNISSINELIEKGELLIESIEEIDKTINDNHDLNGYYIILSIVNESSNNSINKDILNIKVRFMQNKEECIYENIIKKYRYIL</sequence>
<proteinExistence type="predicted"/>
<comment type="caution">
    <text evidence="2">The sequence shown here is derived from an EMBL/GenBank/DDBJ whole genome shotgun (WGS) entry which is preliminary data.</text>
</comment>
<keyword evidence="3" id="KW-1185">Reference proteome</keyword>
<evidence type="ECO:0000313" key="3">
    <source>
        <dbReference type="Proteomes" id="UP000095488"/>
    </source>
</evidence>
<dbReference type="RefSeq" id="WP_055257284.1">
    <property type="nucleotide sequence ID" value="NZ_CABIXL010000001.1"/>
</dbReference>
<organism evidence="2 3">
    <name type="scientific">Sarcina ventriculi</name>
    <name type="common">Clostridium ventriculi</name>
    <dbReference type="NCBI Taxonomy" id="1267"/>
    <lineage>
        <taxon>Bacteria</taxon>
        <taxon>Bacillati</taxon>
        <taxon>Bacillota</taxon>
        <taxon>Clostridia</taxon>
        <taxon>Eubacteriales</taxon>
        <taxon>Clostridiaceae</taxon>
        <taxon>Sarcina</taxon>
    </lineage>
</organism>
<feature type="transmembrane region" description="Helical" evidence="1">
    <location>
        <begin position="13"/>
        <end position="34"/>
    </location>
</feature>
<gene>
    <name evidence="2" type="ORF">ERS852473_00396</name>
</gene>
<reference evidence="2 3" key="1">
    <citation type="submission" date="2015-09" db="EMBL/GenBank/DDBJ databases">
        <authorList>
            <consortium name="Pathogen Informatics"/>
            <person name="Wu L."/>
            <person name="Ma J."/>
        </authorList>
    </citation>
    <scope>NUCLEOTIDE SEQUENCE [LARGE SCALE GENOMIC DNA]</scope>
    <source>
        <strain evidence="2 3">2789STDY5834858</strain>
    </source>
</reference>
<keyword evidence="1" id="KW-0812">Transmembrane</keyword>